<name>A0A315ZFP0_SEDFL</name>
<dbReference type="Gene3D" id="2.170.130.10">
    <property type="entry name" value="TonB-dependent receptor, plug domain"/>
    <property type="match status" value="1"/>
</dbReference>
<evidence type="ECO:0000256" key="8">
    <source>
        <dbReference type="ARBA" id="ARBA00023170"/>
    </source>
</evidence>
<dbReference type="PANTHER" id="PTHR30069:SF29">
    <property type="entry name" value="HEMOGLOBIN AND HEMOGLOBIN-HAPTOGLOBIN-BINDING PROTEIN 1-RELATED"/>
    <property type="match status" value="1"/>
</dbReference>
<dbReference type="OrthoDB" id="9768177at2"/>
<dbReference type="Gene3D" id="2.40.170.20">
    <property type="entry name" value="TonB-dependent receptor, beta-barrel domain"/>
    <property type="match status" value="1"/>
</dbReference>
<evidence type="ECO:0000256" key="1">
    <source>
        <dbReference type="ARBA" id="ARBA00004571"/>
    </source>
</evidence>
<dbReference type="NCBIfam" id="TIGR04056">
    <property type="entry name" value="OMP_RagA_SusC"/>
    <property type="match status" value="1"/>
</dbReference>
<protein>
    <submittedName>
        <fullName evidence="15">TonB-linked SusC/RagA family outer membrane protein</fullName>
    </submittedName>
</protein>
<keyword evidence="16" id="KW-1185">Reference proteome</keyword>
<evidence type="ECO:0000256" key="9">
    <source>
        <dbReference type="ARBA" id="ARBA00023237"/>
    </source>
</evidence>
<dbReference type="GO" id="GO:0044718">
    <property type="term" value="P:siderophore transmembrane transport"/>
    <property type="evidence" value="ECO:0007669"/>
    <property type="project" value="TreeGrafter"/>
</dbReference>
<dbReference type="Gene3D" id="2.60.40.1120">
    <property type="entry name" value="Carboxypeptidase-like, regulatory domain"/>
    <property type="match status" value="1"/>
</dbReference>
<dbReference type="InterPro" id="IPR039426">
    <property type="entry name" value="TonB-dep_rcpt-like"/>
</dbReference>
<dbReference type="GO" id="GO:0015344">
    <property type="term" value="F:siderophore uptake transmembrane transporter activity"/>
    <property type="evidence" value="ECO:0007669"/>
    <property type="project" value="TreeGrafter"/>
</dbReference>
<dbReference type="RefSeq" id="WP_109615899.1">
    <property type="nucleotide sequence ID" value="NZ_QGDO01000001.1"/>
</dbReference>
<feature type="domain" description="TonB-dependent receptor plug" evidence="14">
    <location>
        <begin position="119"/>
        <end position="233"/>
    </location>
</feature>
<evidence type="ECO:0000259" key="14">
    <source>
        <dbReference type="Pfam" id="PF07715"/>
    </source>
</evidence>
<evidence type="ECO:0000256" key="2">
    <source>
        <dbReference type="ARBA" id="ARBA00022448"/>
    </source>
</evidence>
<dbReference type="PANTHER" id="PTHR30069">
    <property type="entry name" value="TONB-DEPENDENT OUTER MEMBRANE RECEPTOR"/>
    <property type="match status" value="1"/>
</dbReference>
<dbReference type="InterPro" id="IPR023997">
    <property type="entry name" value="TonB-dep_OMP_SusC/RagA_CS"/>
</dbReference>
<dbReference type="Pfam" id="PF13715">
    <property type="entry name" value="CarbopepD_reg_2"/>
    <property type="match status" value="1"/>
</dbReference>
<evidence type="ECO:0000256" key="6">
    <source>
        <dbReference type="ARBA" id="ARBA00023077"/>
    </source>
</evidence>
<evidence type="ECO:0000313" key="15">
    <source>
        <dbReference type="EMBL" id="PWJ44406.1"/>
    </source>
</evidence>
<dbReference type="Pfam" id="PF07715">
    <property type="entry name" value="Plug"/>
    <property type="match status" value="1"/>
</dbReference>
<dbReference type="EMBL" id="QGDO01000001">
    <property type="protein sequence ID" value="PWJ44406.1"/>
    <property type="molecule type" value="Genomic_DNA"/>
</dbReference>
<dbReference type="GO" id="GO:0009279">
    <property type="term" value="C:cell outer membrane"/>
    <property type="evidence" value="ECO:0007669"/>
    <property type="project" value="UniProtKB-SubCell"/>
</dbReference>
<keyword evidence="4 10" id="KW-0812">Transmembrane</keyword>
<evidence type="ECO:0000256" key="5">
    <source>
        <dbReference type="ARBA" id="ARBA00022729"/>
    </source>
</evidence>
<evidence type="ECO:0000256" key="10">
    <source>
        <dbReference type="PROSITE-ProRule" id="PRU01360"/>
    </source>
</evidence>
<keyword evidence="5 12" id="KW-0732">Signal</keyword>
<keyword evidence="8" id="KW-0675">Receptor</keyword>
<feature type="chain" id="PRO_5016363134" evidence="12">
    <location>
        <begin position="23"/>
        <end position="1010"/>
    </location>
</feature>
<gene>
    <name evidence="15" type="ORF">BC781_101765</name>
</gene>
<evidence type="ECO:0000259" key="13">
    <source>
        <dbReference type="Pfam" id="PF00593"/>
    </source>
</evidence>
<proteinExistence type="inferred from homology"/>
<comment type="subcellular location">
    <subcellularLocation>
        <location evidence="1 10">Cell outer membrane</location>
        <topology evidence="1 10">Multi-pass membrane protein</topology>
    </subcellularLocation>
</comment>
<comment type="caution">
    <text evidence="15">The sequence shown here is derived from an EMBL/GenBank/DDBJ whole genome shotgun (WGS) entry which is preliminary data.</text>
</comment>
<evidence type="ECO:0000256" key="11">
    <source>
        <dbReference type="RuleBase" id="RU003357"/>
    </source>
</evidence>
<evidence type="ECO:0000256" key="7">
    <source>
        <dbReference type="ARBA" id="ARBA00023136"/>
    </source>
</evidence>
<evidence type="ECO:0000256" key="4">
    <source>
        <dbReference type="ARBA" id="ARBA00022692"/>
    </source>
</evidence>
<organism evidence="15 16">
    <name type="scientific">Sediminitomix flava</name>
    <dbReference type="NCBI Taxonomy" id="379075"/>
    <lineage>
        <taxon>Bacteria</taxon>
        <taxon>Pseudomonadati</taxon>
        <taxon>Bacteroidota</taxon>
        <taxon>Cytophagia</taxon>
        <taxon>Cytophagales</taxon>
        <taxon>Flammeovirgaceae</taxon>
        <taxon>Sediminitomix</taxon>
    </lineage>
</organism>
<dbReference type="Pfam" id="PF00593">
    <property type="entry name" value="TonB_dep_Rec_b-barrel"/>
    <property type="match status" value="1"/>
</dbReference>
<dbReference type="SUPFAM" id="SSF56935">
    <property type="entry name" value="Porins"/>
    <property type="match status" value="1"/>
</dbReference>
<dbReference type="InterPro" id="IPR023996">
    <property type="entry name" value="TonB-dep_OMP_SusC/RagA"/>
</dbReference>
<accession>A0A315ZFP0</accession>
<dbReference type="Proteomes" id="UP000245535">
    <property type="component" value="Unassembled WGS sequence"/>
</dbReference>
<evidence type="ECO:0000256" key="12">
    <source>
        <dbReference type="SAM" id="SignalP"/>
    </source>
</evidence>
<dbReference type="AlphaFoldDB" id="A0A315ZFP0"/>
<dbReference type="NCBIfam" id="TIGR04057">
    <property type="entry name" value="SusC_RagA_signa"/>
    <property type="match status" value="1"/>
</dbReference>
<keyword evidence="3 10" id="KW-1134">Transmembrane beta strand</keyword>
<dbReference type="InterPro" id="IPR012910">
    <property type="entry name" value="Plug_dom"/>
</dbReference>
<dbReference type="PROSITE" id="PS52016">
    <property type="entry name" value="TONB_DEPENDENT_REC_3"/>
    <property type="match status" value="1"/>
</dbReference>
<dbReference type="InterPro" id="IPR000531">
    <property type="entry name" value="Beta-barrel_TonB"/>
</dbReference>
<keyword evidence="7 10" id="KW-0472">Membrane</keyword>
<feature type="signal peptide" evidence="12">
    <location>
        <begin position="1"/>
        <end position="22"/>
    </location>
</feature>
<dbReference type="InterPro" id="IPR008969">
    <property type="entry name" value="CarboxyPept-like_regulatory"/>
</dbReference>
<reference evidence="15 16" key="1">
    <citation type="submission" date="2018-03" db="EMBL/GenBank/DDBJ databases">
        <title>Genomic Encyclopedia of Archaeal and Bacterial Type Strains, Phase II (KMG-II): from individual species to whole genera.</title>
        <authorList>
            <person name="Goeker M."/>
        </authorList>
    </citation>
    <scope>NUCLEOTIDE SEQUENCE [LARGE SCALE GENOMIC DNA]</scope>
    <source>
        <strain evidence="15 16">DSM 28229</strain>
    </source>
</reference>
<dbReference type="InterPro" id="IPR036942">
    <property type="entry name" value="Beta-barrel_TonB_sf"/>
</dbReference>
<feature type="domain" description="TonB-dependent receptor-like beta-barrel" evidence="13">
    <location>
        <begin position="421"/>
        <end position="800"/>
    </location>
</feature>
<keyword evidence="6 11" id="KW-0798">TonB box</keyword>
<sequence length="1010" mass="110655">MRLLKVSLFGMIALFCSTLTFAQERTISGVVRDASDKTAVIGANIVVKGTSNGTITNFDGAFTLLVPEGKTALLITYVGYKPQEVEIGTESEVEVFMEIDAEELQEVVVTAFGVKQEKKALNYAVQEVNAAELVQSKQSNMVNALQGKVAGVQITSGGGMPGASSQIMIRGANSLTGDNQPLFVIDGIPIDNSSQNGGVNRAADINPNDIESMTVLKGPAAAALYGMDGANGAIIITTKSGKAGETQVTFSSSVDIDKVGRLPEQQKKYSQGSLGLANDETMMMWGPLLRPDEKTYNNPENFYQTAAAFTNSATISGGTENTTAYASINNLTQDGVVPMTGYDKTSILLKGTFKLRDNLRVGASANYINSTNIRGALNYSGGFARNVMLWPSTKDITHYKEANGEKVWALPSLVTDTEAGPQFDNKLWVLDHNPVEEQNNRLIVNTNLNWQPFESLNISYRLGRDEYTNKYERKMAYSTVGYFQGGMDRVMSMSSITTSTITASFNKTFNQSFTLSALVGNNVEMYESYGAIQEGRGLLNKDLISINNMEEVFSKQSTRKRNRVGVFGDVKLDYKGVAYVNVTGRNDWSSTMPVNNRSFFYPAVSGGIVFGELLPENNILSYGKLHVSYAQVGKDAPIQKLYPTLTPYLGANGGFVNYHTAGNPNLKPERTESREIGIDMAFLDGRLRVEGAVYNQVSHDQIITARISPVTGYIIQTFNSGTIDNSGWELMIDADIIKKADFTWNSTLNLSQSKSTLEELPSFVSEYVIAQAQVMGNTAYGSSFVGETVFGVTGTDYARTPDGQMIIGENGYPVVDTQRKNIGDRMPDLIAGWTNSFTYKNFGLSFLFDCSLGGDVLNANSYHMITYGQDKMLENYRDATIVFDGVVPVTDEAGNTTYKKNEKEVVMDYDYYRDNYQQVGTNFVEDVNWLRLRYVTFSYRLPNSLLDKWKIKDVEFSATGRNLLLFTNYSGGDPEVNSTGSSTAGAGTMGIDYFGVPPTKGFTFGVNAKF</sequence>
<keyword evidence="2 10" id="KW-0813">Transport</keyword>
<evidence type="ECO:0000313" key="16">
    <source>
        <dbReference type="Proteomes" id="UP000245535"/>
    </source>
</evidence>
<evidence type="ECO:0000256" key="3">
    <source>
        <dbReference type="ARBA" id="ARBA00022452"/>
    </source>
</evidence>
<dbReference type="SUPFAM" id="SSF49464">
    <property type="entry name" value="Carboxypeptidase regulatory domain-like"/>
    <property type="match status" value="1"/>
</dbReference>
<keyword evidence="9 10" id="KW-0998">Cell outer membrane</keyword>
<comment type="similarity">
    <text evidence="10 11">Belongs to the TonB-dependent receptor family.</text>
</comment>
<dbReference type="InterPro" id="IPR037066">
    <property type="entry name" value="Plug_dom_sf"/>
</dbReference>